<proteinExistence type="predicted"/>
<comment type="caution">
    <text evidence="1">The sequence shown here is derived from an EMBL/GenBank/DDBJ whole genome shotgun (WGS) entry which is preliminary data.</text>
</comment>
<evidence type="ECO:0000313" key="1">
    <source>
        <dbReference type="EMBL" id="REE07611.1"/>
    </source>
</evidence>
<dbReference type="EMBL" id="QREI01000020">
    <property type="protein sequence ID" value="REE07611.1"/>
    <property type="molecule type" value="Genomic_DNA"/>
</dbReference>
<evidence type="ECO:0000313" key="2">
    <source>
        <dbReference type="Proteomes" id="UP000256919"/>
    </source>
</evidence>
<reference evidence="1 2" key="1">
    <citation type="submission" date="2018-07" db="EMBL/GenBank/DDBJ databases">
        <title>Genomic Encyclopedia of Type Strains, Phase III (KMG-III): the genomes of soil and plant-associated and newly described type strains.</title>
        <authorList>
            <person name="Whitman W."/>
        </authorList>
    </citation>
    <scope>NUCLEOTIDE SEQUENCE [LARGE SCALE GENOMIC DNA]</scope>
    <source>
        <strain evidence="1 2">CECT 7948</strain>
    </source>
</reference>
<name>A0A3D9LJN8_9FLAO</name>
<dbReference type="AlphaFoldDB" id="A0A3D9LJN8"/>
<dbReference type="OrthoDB" id="1274798at2"/>
<gene>
    <name evidence="1" type="ORF">DFQ09_1201</name>
</gene>
<accession>A0A3D9LJN8</accession>
<dbReference type="RefSeq" id="WP_115813059.1">
    <property type="nucleotide sequence ID" value="NZ_QREI01000020.1"/>
</dbReference>
<protein>
    <submittedName>
        <fullName evidence="1">Uncharacterized protein</fullName>
    </submittedName>
</protein>
<keyword evidence="2" id="KW-1185">Reference proteome</keyword>
<dbReference type="Proteomes" id="UP000256919">
    <property type="component" value="Unassembled WGS sequence"/>
</dbReference>
<organism evidence="1 2">
    <name type="scientific">Winogradskyella pacifica</name>
    <dbReference type="NCBI Taxonomy" id="664642"/>
    <lineage>
        <taxon>Bacteria</taxon>
        <taxon>Pseudomonadati</taxon>
        <taxon>Bacteroidota</taxon>
        <taxon>Flavobacteriia</taxon>
        <taxon>Flavobacteriales</taxon>
        <taxon>Flavobacteriaceae</taxon>
        <taxon>Winogradskyella</taxon>
    </lineage>
</organism>
<sequence>MTKKETVIKSITEMDIELLDVVLDNNKAYMEVSKGAFIKTLRDKFDNLKKQGVTKFEKVSKGTCNKCYKGCNGYTFLTKNNDYLDLLFKEENNEIVDLFRCSDFKNEENLIKKNCVYFRFKKDESKNYNPSSHIASLQKQVEVAVKEFEKYENKITDIEEFVSWFKDNKKLYNSVKNFDWDYNFVWPFLSIYVTIENFNELAKNQNSGKKALVEFDNSSEKSMIDWLLKYEKSNLRFSSGYEKTENWKKTNLILFKNGETFFETGGEIKLFNNVLVDIKKCKESIEFSDLFSKHYWEYEKKYAPTKELFEVYGDFEIELSEYLSARNLYPEILKKYNIKPKEKQEKTTANTV</sequence>